<protein>
    <submittedName>
        <fullName evidence="1">Uncharacterized protein</fullName>
    </submittedName>
</protein>
<proteinExistence type="predicted"/>
<dbReference type="EMBL" id="RCHS01003414">
    <property type="protein sequence ID" value="RMX42201.1"/>
    <property type="molecule type" value="Genomic_DNA"/>
</dbReference>
<accession>A0A3M6TLN2</accession>
<organism evidence="1 2">
    <name type="scientific">Pocillopora damicornis</name>
    <name type="common">Cauliflower coral</name>
    <name type="synonym">Millepora damicornis</name>
    <dbReference type="NCBI Taxonomy" id="46731"/>
    <lineage>
        <taxon>Eukaryota</taxon>
        <taxon>Metazoa</taxon>
        <taxon>Cnidaria</taxon>
        <taxon>Anthozoa</taxon>
        <taxon>Hexacorallia</taxon>
        <taxon>Scleractinia</taxon>
        <taxon>Astrocoeniina</taxon>
        <taxon>Pocilloporidae</taxon>
        <taxon>Pocillopora</taxon>
    </lineage>
</organism>
<comment type="caution">
    <text evidence="1">The sequence shown here is derived from an EMBL/GenBank/DDBJ whole genome shotgun (WGS) entry which is preliminary data.</text>
</comment>
<reference evidence="1 2" key="1">
    <citation type="journal article" date="2018" name="Sci. Rep.">
        <title>Comparative analysis of the Pocillopora damicornis genome highlights role of immune system in coral evolution.</title>
        <authorList>
            <person name="Cunning R."/>
            <person name="Bay R.A."/>
            <person name="Gillette P."/>
            <person name="Baker A.C."/>
            <person name="Traylor-Knowles N."/>
        </authorList>
    </citation>
    <scope>NUCLEOTIDE SEQUENCE [LARGE SCALE GENOMIC DNA]</scope>
    <source>
        <strain evidence="1">RSMAS</strain>
        <tissue evidence="1">Whole animal</tissue>
    </source>
</reference>
<name>A0A3M6TLN2_POCDA</name>
<gene>
    <name evidence="1" type="ORF">pdam_00017318</name>
</gene>
<dbReference type="OrthoDB" id="5982258at2759"/>
<keyword evidence="2" id="KW-1185">Reference proteome</keyword>
<dbReference type="AlphaFoldDB" id="A0A3M6TLN2"/>
<sequence>MNDSKTTRGEHSNLHATMAVIQRVTLNPHKFKPLRILFHVAEELELLGIPAYEMAKKNLDMLDALMEEVQDFYDNWEKRMDEIVDKHEMQLRLQAKMKNLEEKATEKSSYENELYMNR</sequence>
<evidence type="ECO:0000313" key="2">
    <source>
        <dbReference type="Proteomes" id="UP000275408"/>
    </source>
</evidence>
<evidence type="ECO:0000313" key="1">
    <source>
        <dbReference type="EMBL" id="RMX42201.1"/>
    </source>
</evidence>
<dbReference type="Proteomes" id="UP000275408">
    <property type="component" value="Unassembled WGS sequence"/>
</dbReference>